<protein>
    <submittedName>
        <fullName evidence="1">Uncharacterized protein</fullName>
    </submittedName>
</protein>
<proteinExistence type="predicted"/>
<feature type="non-terminal residue" evidence="1">
    <location>
        <position position="66"/>
    </location>
</feature>
<dbReference type="AlphaFoldDB" id="A0A9W8ML44"/>
<sequence>MRPLVSVADLVGNERGFVTGNIARPFVVVRPSTGAARTGSPPVGELATTDLGGTPCWDPVKVSEVD</sequence>
<gene>
    <name evidence="1" type="ORF">H1R20_g4088</name>
</gene>
<reference evidence="1" key="1">
    <citation type="submission" date="2022-06" db="EMBL/GenBank/DDBJ databases">
        <title>Genome Sequence of Candolleomyces eurysporus.</title>
        <authorList>
            <person name="Buettner E."/>
        </authorList>
    </citation>
    <scope>NUCLEOTIDE SEQUENCE</scope>
    <source>
        <strain evidence="1">VTCC 930004</strain>
    </source>
</reference>
<dbReference type="Proteomes" id="UP001140091">
    <property type="component" value="Unassembled WGS sequence"/>
</dbReference>
<evidence type="ECO:0000313" key="2">
    <source>
        <dbReference type="Proteomes" id="UP001140091"/>
    </source>
</evidence>
<evidence type="ECO:0000313" key="1">
    <source>
        <dbReference type="EMBL" id="KAJ2933008.1"/>
    </source>
</evidence>
<keyword evidence="2" id="KW-1185">Reference proteome</keyword>
<accession>A0A9W8ML44</accession>
<dbReference type="EMBL" id="JANBPK010000753">
    <property type="protein sequence ID" value="KAJ2933008.1"/>
    <property type="molecule type" value="Genomic_DNA"/>
</dbReference>
<comment type="caution">
    <text evidence="1">The sequence shown here is derived from an EMBL/GenBank/DDBJ whole genome shotgun (WGS) entry which is preliminary data.</text>
</comment>
<name>A0A9W8ML44_9AGAR</name>
<dbReference type="OrthoDB" id="10283537at2759"/>
<organism evidence="1 2">
    <name type="scientific">Candolleomyces eurysporus</name>
    <dbReference type="NCBI Taxonomy" id="2828524"/>
    <lineage>
        <taxon>Eukaryota</taxon>
        <taxon>Fungi</taxon>
        <taxon>Dikarya</taxon>
        <taxon>Basidiomycota</taxon>
        <taxon>Agaricomycotina</taxon>
        <taxon>Agaricomycetes</taxon>
        <taxon>Agaricomycetidae</taxon>
        <taxon>Agaricales</taxon>
        <taxon>Agaricineae</taxon>
        <taxon>Psathyrellaceae</taxon>
        <taxon>Candolleomyces</taxon>
    </lineage>
</organism>